<dbReference type="PATRIC" id="fig|1299334.3.peg.2167"/>
<evidence type="ECO:0000313" key="2">
    <source>
        <dbReference type="EMBL" id="EUA65592.1"/>
    </source>
</evidence>
<name>X8DAD5_MYCXE</name>
<sequence length="99" mass="11211">MRRPPPLAARSTNRPLYLEDKPLNPERGQNHICSPDLKIDICQRPVQDRSEQILKNVLRNFLSRRTEQALLESLAPTAANPGQVALIRSTHLRYAASCL</sequence>
<gene>
    <name evidence="2" type="ORF">I553_8003</name>
</gene>
<evidence type="ECO:0000256" key="1">
    <source>
        <dbReference type="SAM" id="MobiDB-lite"/>
    </source>
</evidence>
<protein>
    <submittedName>
        <fullName evidence="2">Uncharacterized protein</fullName>
    </submittedName>
</protein>
<organism evidence="2">
    <name type="scientific">Mycobacterium xenopi 4042</name>
    <dbReference type="NCBI Taxonomy" id="1299334"/>
    <lineage>
        <taxon>Bacteria</taxon>
        <taxon>Bacillati</taxon>
        <taxon>Actinomycetota</taxon>
        <taxon>Actinomycetes</taxon>
        <taxon>Mycobacteriales</taxon>
        <taxon>Mycobacteriaceae</taxon>
        <taxon>Mycobacterium</taxon>
    </lineage>
</organism>
<reference evidence="2" key="1">
    <citation type="submission" date="2014-01" db="EMBL/GenBank/DDBJ databases">
        <authorList>
            <person name="Brown-Elliot B."/>
            <person name="Wallace R."/>
            <person name="Lenaerts A."/>
            <person name="Ordway D."/>
            <person name="DeGroote M.A."/>
            <person name="Parker T."/>
            <person name="Sizemore C."/>
            <person name="Tallon L.J."/>
            <person name="Sadzewicz L.K."/>
            <person name="Sengamalay N."/>
            <person name="Fraser C.M."/>
            <person name="Hine E."/>
            <person name="Shefchek K.A."/>
            <person name="Das S.P."/>
            <person name="Tettelin H."/>
        </authorList>
    </citation>
    <scope>NUCLEOTIDE SEQUENCE [LARGE SCALE GENOMIC DNA]</scope>
    <source>
        <strain evidence="2">4042</strain>
    </source>
</reference>
<accession>X8DAD5</accession>
<dbReference type="EMBL" id="JAOB01000026">
    <property type="protein sequence ID" value="EUA65592.1"/>
    <property type="molecule type" value="Genomic_DNA"/>
</dbReference>
<comment type="caution">
    <text evidence="2">The sequence shown here is derived from an EMBL/GenBank/DDBJ whole genome shotgun (WGS) entry which is preliminary data.</text>
</comment>
<dbReference type="AlphaFoldDB" id="X8DAD5"/>
<proteinExistence type="predicted"/>
<feature type="region of interest" description="Disordered" evidence="1">
    <location>
        <begin position="1"/>
        <end position="30"/>
    </location>
</feature>